<accession>A0A179UW46</accession>
<dbReference type="EMBL" id="GG657463">
    <property type="protein sequence ID" value="OAT11439.1"/>
    <property type="molecule type" value="Genomic_DNA"/>
</dbReference>
<reference evidence="2" key="1">
    <citation type="journal article" date="2015" name="PLoS Genet.">
        <title>The dynamic genome and transcriptome of the human fungal pathogen Blastomyces and close relative Emmonsia.</title>
        <authorList>
            <person name="Munoz J.F."/>
            <person name="Gauthier G.M."/>
            <person name="Desjardins C.A."/>
            <person name="Gallo J.E."/>
            <person name="Holder J."/>
            <person name="Sullivan T.D."/>
            <person name="Marty A.J."/>
            <person name="Carmen J.C."/>
            <person name="Chen Z."/>
            <person name="Ding L."/>
            <person name="Gujja S."/>
            <person name="Magrini V."/>
            <person name="Misas E."/>
            <person name="Mitreva M."/>
            <person name="Priest M."/>
            <person name="Saif S."/>
            <person name="Whiston E.A."/>
            <person name="Young S."/>
            <person name="Zeng Q."/>
            <person name="Goldman W.E."/>
            <person name="Mardis E.R."/>
            <person name="Taylor J.W."/>
            <person name="McEwen J.G."/>
            <person name="Clay O.K."/>
            <person name="Klein B.S."/>
            <person name="Cuomo C.A."/>
        </authorList>
    </citation>
    <scope>NUCLEOTIDE SEQUENCE [LARGE SCALE GENOMIC DNA]</scope>
    <source>
        <strain evidence="2">SLH14081</strain>
    </source>
</reference>
<dbReference type="GO" id="GO:0005739">
    <property type="term" value="C:mitochondrion"/>
    <property type="evidence" value="ECO:0007669"/>
    <property type="project" value="TreeGrafter"/>
</dbReference>
<dbReference type="PANTHER" id="PTHR36091:SF2">
    <property type="entry name" value="AMINOGLYCOSIDE PHOSPHOTRANSFERASE DOMAIN-CONTAINING PROTEIN"/>
    <property type="match status" value="1"/>
</dbReference>
<protein>
    <recommendedName>
        <fullName evidence="3">Aminoglycoside phosphotransferase domain-containing protein</fullName>
    </recommendedName>
</protein>
<dbReference type="SUPFAM" id="SSF56112">
    <property type="entry name" value="Protein kinase-like (PK-like)"/>
    <property type="match status" value="1"/>
</dbReference>
<dbReference type="AlphaFoldDB" id="A0A179UW46"/>
<dbReference type="Proteomes" id="UP000002038">
    <property type="component" value="Unassembled WGS sequence"/>
</dbReference>
<dbReference type="InterPro" id="IPR051035">
    <property type="entry name" value="Mito_inheritance_9"/>
</dbReference>
<evidence type="ECO:0000313" key="2">
    <source>
        <dbReference type="Proteomes" id="UP000002038"/>
    </source>
</evidence>
<dbReference type="PANTHER" id="PTHR36091">
    <property type="entry name" value="ALTERED INHERITANCE OF MITOCHONDRIA PROTEIN 9, MITOCHONDRIAL"/>
    <property type="match status" value="1"/>
</dbReference>
<dbReference type="STRING" id="559298.A0A179UW46"/>
<dbReference type="OrthoDB" id="10003767at2759"/>
<evidence type="ECO:0008006" key="3">
    <source>
        <dbReference type="Google" id="ProtNLM"/>
    </source>
</evidence>
<keyword evidence="2" id="KW-1185">Reference proteome</keyword>
<dbReference type="GeneID" id="42529196"/>
<dbReference type="VEuPathDB" id="FungiDB:BDBG_17523"/>
<evidence type="ECO:0000313" key="1">
    <source>
        <dbReference type="EMBL" id="OAT11439.1"/>
    </source>
</evidence>
<proteinExistence type="predicted"/>
<organism evidence="1 2">
    <name type="scientific">Blastomyces gilchristii (strain SLH14081)</name>
    <name type="common">Blastomyces dermatitidis</name>
    <dbReference type="NCBI Taxonomy" id="559298"/>
    <lineage>
        <taxon>Eukaryota</taxon>
        <taxon>Fungi</taxon>
        <taxon>Dikarya</taxon>
        <taxon>Ascomycota</taxon>
        <taxon>Pezizomycotina</taxon>
        <taxon>Eurotiomycetes</taxon>
        <taxon>Eurotiomycetidae</taxon>
        <taxon>Onygenales</taxon>
        <taxon>Ajellomycetaceae</taxon>
        <taxon>Blastomyces</taxon>
    </lineage>
</organism>
<dbReference type="KEGG" id="bgh:BDBG_17523"/>
<name>A0A179UW46_BLAGS</name>
<gene>
    <name evidence="1" type="ORF">BDBG_17523</name>
</gene>
<dbReference type="InterPro" id="IPR011009">
    <property type="entry name" value="Kinase-like_dom_sf"/>
</dbReference>
<dbReference type="RefSeq" id="XP_031579849.1">
    <property type="nucleotide sequence ID" value="XM_031725219.1"/>
</dbReference>
<sequence length="264" mass="30034">MVVIYTAYFARDLPPSTPNVPTRKDCVLVPTRSLDGGLMSAQVLTSAAPIMIRALSFKAPAEKELAWIRTYGSPRFPFQRAYRKHWLAPYPVLTCPKLNLPILRHPNLQPNNIFISEDFKITGLIDWQHSLVLPIFLAAGIPRSFQNYGDEQFRRRHSVRSPQHPPHCKWISRRHRRIGQRLPTFRSDGSFPACPVIISQQDPQKMAALNDSLRDVDTELKQINMFLGVGSDGWTSNELFEQVKERSRSIKADGLAAQSMMTRG</sequence>